<organism evidence="1 2">
    <name type="scientific">Bradyrhizobium elkanii</name>
    <dbReference type="NCBI Taxonomy" id="29448"/>
    <lineage>
        <taxon>Bacteria</taxon>
        <taxon>Pseudomonadati</taxon>
        <taxon>Pseudomonadota</taxon>
        <taxon>Alphaproteobacteria</taxon>
        <taxon>Hyphomicrobiales</taxon>
        <taxon>Nitrobacteraceae</taxon>
        <taxon>Bradyrhizobium</taxon>
    </lineage>
</organism>
<keyword evidence="2" id="KW-1185">Reference proteome</keyword>
<reference evidence="1 2" key="1">
    <citation type="submission" date="2024-07" db="EMBL/GenBank/DDBJ databases">
        <title>Genomic Encyclopedia of Type Strains, Phase V (KMG-V): Genome sequencing to study the core and pangenomes of soil and plant-associated prokaryotes.</title>
        <authorList>
            <person name="Whitman W."/>
        </authorList>
    </citation>
    <scope>NUCLEOTIDE SEQUENCE [LARGE SCALE GENOMIC DNA]</scope>
    <source>
        <strain evidence="1 2">USDA 415</strain>
    </source>
</reference>
<dbReference type="EMBL" id="JBGBZA010000002">
    <property type="protein sequence ID" value="MEY9319422.1"/>
    <property type="molecule type" value="Genomic_DNA"/>
</dbReference>
<gene>
    <name evidence="1" type="ORF">ABIF29_006221</name>
</gene>
<dbReference type="Proteomes" id="UP001565471">
    <property type="component" value="Unassembled WGS sequence"/>
</dbReference>
<comment type="caution">
    <text evidence="1">The sequence shown here is derived from an EMBL/GenBank/DDBJ whole genome shotgun (WGS) entry which is preliminary data.</text>
</comment>
<protein>
    <submittedName>
        <fullName evidence="1">Uncharacterized protein</fullName>
    </submittedName>
</protein>
<sequence length="60" mass="6911">MCKQCDELQMQIDMFRRALGQRFDPLTTDRLKVGLAEIEAKKAALHPETTGVDWENHRAP</sequence>
<evidence type="ECO:0000313" key="2">
    <source>
        <dbReference type="Proteomes" id="UP001565471"/>
    </source>
</evidence>
<evidence type="ECO:0000313" key="1">
    <source>
        <dbReference type="EMBL" id="MEY9319422.1"/>
    </source>
</evidence>
<accession>A0ABV4F7H1</accession>
<proteinExistence type="predicted"/>
<name>A0ABV4F7H1_BRAEL</name>